<comment type="caution">
    <text evidence="3">The sequence shown here is derived from an EMBL/GenBank/DDBJ whole genome shotgun (WGS) entry which is preliminary data.</text>
</comment>
<keyword evidence="4" id="KW-1185">Reference proteome</keyword>
<keyword evidence="1" id="KW-0175">Coiled coil</keyword>
<dbReference type="Proteomes" id="UP000735302">
    <property type="component" value="Unassembled WGS sequence"/>
</dbReference>
<accession>A0AAV3ZI92</accession>
<name>A0AAV3ZI92_9GAST</name>
<evidence type="ECO:0000256" key="1">
    <source>
        <dbReference type="SAM" id="Coils"/>
    </source>
</evidence>
<protein>
    <submittedName>
        <fullName evidence="3">GTP-binding protein rem 1</fullName>
    </submittedName>
</protein>
<dbReference type="AlphaFoldDB" id="A0AAV3ZI92"/>
<reference evidence="3 4" key="1">
    <citation type="journal article" date="2021" name="Elife">
        <title>Chloroplast acquisition without the gene transfer in kleptoplastic sea slugs, Plakobranchus ocellatus.</title>
        <authorList>
            <person name="Maeda T."/>
            <person name="Takahashi S."/>
            <person name="Yoshida T."/>
            <person name="Shimamura S."/>
            <person name="Takaki Y."/>
            <person name="Nagai Y."/>
            <person name="Toyoda A."/>
            <person name="Suzuki Y."/>
            <person name="Arimoto A."/>
            <person name="Ishii H."/>
            <person name="Satoh N."/>
            <person name="Nishiyama T."/>
            <person name="Hasebe M."/>
            <person name="Maruyama T."/>
            <person name="Minagawa J."/>
            <person name="Obokata J."/>
            <person name="Shigenobu S."/>
        </authorList>
    </citation>
    <scope>NUCLEOTIDE SEQUENCE [LARGE SCALE GENOMIC DNA]</scope>
</reference>
<proteinExistence type="predicted"/>
<sequence>MAAAWGKKAIGKIDRSQFENDELLKSLGNQLNVDFSKYDQWQRKERVMRPPAPKKKAPQDSVTFKVGTRATSADSTPAPVPRGRRAQARYEEERRRQKEAVDMLEMRLRHAKQASEMYRKRAKELVEMNLDIAKDIDSEEHEVHIGVKRLLRKYEKFRGGIAALNTNFIKELSEVQAELEETKESIRIKLAALNKELEEMDGRLKAKQEELNVLHSYKDKEYPVKAMMISNLHAELESVKNSNQEDQEELEHIINTELSKYDKERIQLSNEITKRVTE</sequence>
<feature type="non-terminal residue" evidence="3">
    <location>
        <position position="278"/>
    </location>
</feature>
<feature type="coiled-coil region" evidence="1">
    <location>
        <begin position="165"/>
        <end position="256"/>
    </location>
</feature>
<dbReference type="EMBL" id="BLXT01002415">
    <property type="protein sequence ID" value="GFN94192.1"/>
    <property type="molecule type" value="Genomic_DNA"/>
</dbReference>
<dbReference type="PANTHER" id="PTHR28574">
    <property type="entry name" value="RIKEN CDNA 6820408C15"/>
    <property type="match status" value="1"/>
</dbReference>
<dbReference type="InterPro" id="IPR029236">
    <property type="entry name" value="DUF4618"/>
</dbReference>
<evidence type="ECO:0000313" key="3">
    <source>
        <dbReference type="EMBL" id="GFN94192.1"/>
    </source>
</evidence>
<dbReference type="PANTHER" id="PTHR28574:SF1">
    <property type="entry name" value="RIKEN CDNA 6820408C15 GENE"/>
    <property type="match status" value="1"/>
</dbReference>
<evidence type="ECO:0000313" key="4">
    <source>
        <dbReference type="Proteomes" id="UP000735302"/>
    </source>
</evidence>
<organism evidence="3 4">
    <name type="scientific">Plakobranchus ocellatus</name>
    <dbReference type="NCBI Taxonomy" id="259542"/>
    <lineage>
        <taxon>Eukaryota</taxon>
        <taxon>Metazoa</taxon>
        <taxon>Spiralia</taxon>
        <taxon>Lophotrochozoa</taxon>
        <taxon>Mollusca</taxon>
        <taxon>Gastropoda</taxon>
        <taxon>Heterobranchia</taxon>
        <taxon>Euthyneura</taxon>
        <taxon>Panpulmonata</taxon>
        <taxon>Sacoglossa</taxon>
        <taxon>Placobranchoidea</taxon>
        <taxon>Plakobranchidae</taxon>
        <taxon>Plakobranchus</taxon>
    </lineage>
</organism>
<evidence type="ECO:0000256" key="2">
    <source>
        <dbReference type="SAM" id="MobiDB-lite"/>
    </source>
</evidence>
<feature type="region of interest" description="Disordered" evidence="2">
    <location>
        <begin position="42"/>
        <end position="94"/>
    </location>
</feature>
<gene>
    <name evidence="3" type="ORF">PoB_002069800</name>
</gene>
<dbReference type="Pfam" id="PF15397">
    <property type="entry name" value="DUF4618"/>
    <property type="match status" value="1"/>
</dbReference>